<gene>
    <name evidence="2" type="ORF">LCGC14_1750740</name>
</gene>
<organism evidence="2">
    <name type="scientific">marine sediment metagenome</name>
    <dbReference type="NCBI Taxonomy" id="412755"/>
    <lineage>
        <taxon>unclassified sequences</taxon>
        <taxon>metagenomes</taxon>
        <taxon>ecological metagenomes</taxon>
    </lineage>
</organism>
<dbReference type="EMBL" id="LAZR01016145">
    <property type="protein sequence ID" value="KKM05764.1"/>
    <property type="molecule type" value="Genomic_DNA"/>
</dbReference>
<reference evidence="2" key="1">
    <citation type="journal article" date="2015" name="Nature">
        <title>Complex archaea that bridge the gap between prokaryotes and eukaryotes.</title>
        <authorList>
            <person name="Spang A."/>
            <person name="Saw J.H."/>
            <person name="Jorgensen S.L."/>
            <person name="Zaremba-Niedzwiedzka K."/>
            <person name="Martijn J."/>
            <person name="Lind A.E."/>
            <person name="van Eijk R."/>
            <person name="Schleper C."/>
            <person name="Guy L."/>
            <person name="Ettema T.J."/>
        </authorList>
    </citation>
    <scope>NUCLEOTIDE SEQUENCE</scope>
</reference>
<evidence type="ECO:0000313" key="2">
    <source>
        <dbReference type="EMBL" id="KKM05764.1"/>
    </source>
</evidence>
<feature type="region of interest" description="Disordered" evidence="1">
    <location>
        <begin position="1"/>
        <end position="37"/>
    </location>
</feature>
<protein>
    <submittedName>
        <fullName evidence="2">Uncharacterized protein</fullName>
    </submittedName>
</protein>
<evidence type="ECO:0000256" key="1">
    <source>
        <dbReference type="SAM" id="MobiDB-lite"/>
    </source>
</evidence>
<proteinExistence type="predicted"/>
<name>A0A0F9H405_9ZZZZ</name>
<feature type="compositionally biased region" description="Basic and acidic residues" evidence="1">
    <location>
        <begin position="7"/>
        <end position="18"/>
    </location>
</feature>
<accession>A0A0F9H405</accession>
<sequence length="37" mass="3985">DTPFDAWSREALRSEMGRSRKSKASGSGRGSMPDAVT</sequence>
<comment type="caution">
    <text evidence="2">The sequence shown here is derived from an EMBL/GenBank/DDBJ whole genome shotgun (WGS) entry which is preliminary data.</text>
</comment>
<dbReference type="AlphaFoldDB" id="A0A0F9H405"/>
<feature type="non-terminal residue" evidence="2">
    <location>
        <position position="1"/>
    </location>
</feature>